<keyword evidence="3" id="KW-1185">Reference proteome</keyword>
<sequence length="329" mass="33706">MTTEGDDVEADDVLHVFRHAPAARQPEAPAAVGSADRRDSLRAVRWVGVGAAALLLAASAATMLVPSRAGSCPGGLQSFTTAPAVLPAGEPPLPDDALEATDERAVAEARTETVRAAAQVAEAEAVTGQARILQSRSDAARAALDLDTAQGSAWSIEQARARVAFDRDAVQWAKDRLSGAAVADAQATLDRDLATLASGEKAAAAVAPQTQAARAAADALAAQAQAATSAAQARLSEAVARQRAAESALTAAESARLEHQQAARTATVEWHHQRRLTAFDVRASNAVLSDCRDLATMHAAVAGGLAVGAVIVLLVGLRGSRRSATQATT</sequence>
<keyword evidence="1" id="KW-0472">Membrane</keyword>
<dbReference type="AlphaFoldDB" id="W9GEU4"/>
<dbReference type="Proteomes" id="UP000019489">
    <property type="component" value="Unassembled WGS sequence"/>
</dbReference>
<evidence type="ECO:0000313" key="3">
    <source>
        <dbReference type="Proteomes" id="UP000019489"/>
    </source>
</evidence>
<gene>
    <name evidence="2" type="ORF">N865_06020</name>
</gene>
<keyword evidence="1" id="KW-1133">Transmembrane helix</keyword>
<dbReference type="EMBL" id="AWSA01000011">
    <property type="protein sequence ID" value="EWT02399.1"/>
    <property type="molecule type" value="Genomic_DNA"/>
</dbReference>
<keyword evidence="1" id="KW-0812">Transmembrane</keyword>
<evidence type="ECO:0000313" key="2">
    <source>
        <dbReference type="EMBL" id="EWT02399.1"/>
    </source>
</evidence>
<accession>W9GEU4</accession>
<feature type="transmembrane region" description="Helical" evidence="1">
    <location>
        <begin position="297"/>
        <end position="317"/>
    </location>
</feature>
<name>W9GEU4_9MICO</name>
<protein>
    <submittedName>
        <fullName evidence="2">Uncharacterized protein</fullName>
    </submittedName>
</protein>
<comment type="caution">
    <text evidence="2">The sequence shown here is derived from an EMBL/GenBank/DDBJ whole genome shotgun (WGS) entry which is preliminary data.</text>
</comment>
<reference evidence="2 3" key="1">
    <citation type="submission" date="2013-08" db="EMBL/GenBank/DDBJ databases">
        <title>Intrasporangium oryzae NRRL B-24470.</title>
        <authorList>
            <person name="Liu H."/>
            <person name="Wang G."/>
        </authorList>
    </citation>
    <scope>NUCLEOTIDE SEQUENCE [LARGE SCALE GENOMIC DNA]</scope>
    <source>
        <strain evidence="2 3">NRRL B-24470</strain>
    </source>
</reference>
<proteinExistence type="predicted"/>
<organism evidence="2 3">
    <name type="scientific">Intrasporangium oryzae NRRL B-24470</name>
    <dbReference type="NCBI Taxonomy" id="1386089"/>
    <lineage>
        <taxon>Bacteria</taxon>
        <taxon>Bacillati</taxon>
        <taxon>Actinomycetota</taxon>
        <taxon>Actinomycetes</taxon>
        <taxon>Micrococcales</taxon>
        <taxon>Intrasporangiaceae</taxon>
        <taxon>Intrasporangium</taxon>
    </lineage>
</organism>
<feature type="transmembrane region" description="Helical" evidence="1">
    <location>
        <begin position="46"/>
        <end position="65"/>
    </location>
</feature>
<evidence type="ECO:0000256" key="1">
    <source>
        <dbReference type="SAM" id="Phobius"/>
    </source>
</evidence>